<dbReference type="InterPro" id="IPR009078">
    <property type="entry name" value="Ferritin-like_SF"/>
</dbReference>
<dbReference type="RefSeq" id="WP_149111194.1">
    <property type="nucleotide sequence ID" value="NZ_CP042425.1"/>
</dbReference>
<dbReference type="InterPro" id="IPR012347">
    <property type="entry name" value="Ferritin-like"/>
</dbReference>
<dbReference type="OrthoDB" id="281274at2"/>
<dbReference type="KEGG" id="lrs:PX52LOC_03423"/>
<gene>
    <name evidence="2" type="ORF">PX52LOC_03423</name>
</gene>
<dbReference type="AlphaFoldDB" id="A0A5C1AHM3"/>
<dbReference type="SUPFAM" id="SSF47240">
    <property type="entry name" value="Ferritin-like"/>
    <property type="match status" value="1"/>
</dbReference>
<proteinExistence type="predicted"/>
<reference evidence="3" key="1">
    <citation type="submission" date="2019-08" db="EMBL/GenBank/DDBJ databases">
        <title>Limnoglobus roseus gen. nov., sp. nov., a novel freshwater planctomycete with a giant genome from the family Gemmataceae.</title>
        <authorList>
            <person name="Kulichevskaya I.S."/>
            <person name="Naumoff D.G."/>
            <person name="Miroshnikov K."/>
            <person name="Ivanova A."/>
            <person name="Philippov D.A."/>
            <person name="Hakobyan A."/>
            <person name="Rijpstra I.C."/>
            <person name="Sinninghe Damste J.S."/>
            <person name="Liesack W."/>
            <person name="Dedysh S.N."/>
        </authorList>
    </citation>
    <scope>NUCLEOTIDE SEQUENCE [LARGE SCALE GENOMIC DNA]</scope>
    <source>
        <strain evidence="3">PX52</strain>
    </source>
</reference>
<dbReference type="CDD" id="cd00657">
    <property type="entry name" value="Ferritin_like"/>
    <property type="match status" value="1"/>
</dbReference>
<feature type="domain" description="DUF2383" evidence="1">
    <location>
        <begin position="23"/>
        <end position="126"/>
    </location>
</feature>
<protein>
    <recommendedName>
        <fullName evidence="1">DUF2383 domain-containing protein</fullName>
    </recommendedName>
</protein>
<accession>A0A5C1AHM3</accession>
<dbReference type="InterPro" id="IPR019052">
    <property type="entry name" value="DUF2383"/>
</dbReference>
<name>A0A5C1AHM3_9BACT</name>
<keyword evidence="3" id="KW-1185">Reference proteome</keyword>
<sequence>MTLHTAEYKTTEQASQFTDSNREAMNSLLRGELSAAETYEQAIPKFEDMNVRSTLSHIRDEHRQAIDILQSHIRHMGGTPSEKSGIWGTMVTTLTEAAKILGPQTVLGTLQQGEEVGIGSFEAMIEDQSVPTECKNVIHTELLPRCKAHIQTLDTLSKSLESKS</sequence>
<dbReference type="Pfam" id="PF09537">
    <property type="entry name" value="DUF2383"/>
    <property type="match status" value="1"/>
</dbReference>
<dbReference type="Gene3D" id="1.20.1260.10">
    <property type="match status" value="1"/>
</dbReference>
<dbReference type="Proteomes" id="UP000324974">
    <property type="component" value="Chromosome"/>
</dbReference>
<evidence type="ECO:0000313" key="2">
    <source>
        <dbReference type="EMBL" id="QEL16468.1"/>
    </source>
</evidence>
<dbReference type="EMBL" id="CP042425">
    <property type="protein sequence ID" value="QEL16468.1"/>
    <property type="molecule type" value="Genomic_DNA"/>
</dbReference>
<evidence type="ECO:0000313" key="3">
    <source>
        <dbReference type="Proteomes" id="UP000324974"/>
    </source>
</evidence>
<evidence type="ECO:0000259" key="1">
    <source>
        <dbReference type="Pfam" id="PF09537"/>
    </source>
</evidence>
<organism evidence="2 3">
    <name type="scientific">Limnoglobus roseus</name>
    <dbReference type="NCBI Taxonomy" id="2598579"/>
    <lineage>
        <taxon>Bacteria</taxon>
        <taxon>Pseudomonadati</taxon>
        <taxon>Planctomycetota</taxon>
        <taxon>Planctomycetia</taxon>
        <taxon>Gemmatales</taxon>
        <taxon>Gemmataceae</taxon>
        <taxon>Limnoglobus</taxon>
    </lineage>
</organism>